<feature type="transmembrane region" description="Helical" evidence="1">
    <location>
        <begin position="43"/>
        <end position="66"/>
    </location>
</feature>
<reference evidence="2" key="1">
    <citation type="submission" date="2020-10" db="EMBL/GenBank/DDBJ databases">
        <authorList>
            <person name="Gilroy R."/>
        </authorList>
    </citation>
    <scope>NUCLEOTIDE SEQUENCE</scope>
    <source>
        <strain evidence="2">ChiGjej1B1-19959</strain>
    </source>
</reference>
<sequence length="254" mass="29701">MLSNLIYFLESLHCVRSLISIIVFAVGIVLILIWKFKIKKTSLLVCSVILMIIPCIVIVHGCYSAYLRPAHMEVELTQQELADFSEYLLEDDRFLDTKSFLRNNEKWFYQEEKGKEEQIDGKTLYSDDIQQGVLYQPNSSIYYYLSEYEDAETAEKVFMQSFLPDVNNAISMENKVYIVDADYTACASQEFDGTFFDWHQGEHNFTTLTVAILHENYIIWISEGTERNTPQLYSLIKEEKLFDSDYKLKTWVKA</sequence>
<name>A0A9D1LCX1_9FIRM</name>
<protein>
    <submittedName>
        <fullName evidence="2">Uncharacterized protein</fullName>
    </submittedName>
</protein>
<proteinExistence type="predicted"/>
<dbReference type="EMBL" id="DVMW01000006">
    <property type="protein sequence ID" value="HIU35094.1"/>
    <property type="molecule type" value="Genomic_DNA"/>
</dbReference>
<keyword evidence="1" id="KW-1133">Transmembrane helix</keyword>
<dbReference type="Proteomes" id="UP000824071">
    <property type="component" value="Unassembled WGS sequence"/>
</dbReference>
<evidence type="ECO:0000313" key="3">
    <source>
        <dbReference type="Proteomes" id="UP000824071"/>
    </source>
</evidence>
<keyword evidence="1" id="KW-0812">Transmembrane</keyword>
<gene>
    <name evidence="2" type="ORF">IAC53_00600</name>
</gene>
<accession>A0A9D1LCX1</accession>
<feature type="transmembrane region" description="Helical" evidence="1">
    <location>
        <begin position="15"/>
        <end position="36"/>
    </location>
</feature>
<keyword evidence="1" id="KW-0472">Membrane</keyword>
<dbReference type="AlphaFoldDB" id="A0A9D1LCX1"/>
<evidence type="ECO:0000313" key="2">
    <source>
        <dbReference type="EMBL" id="HIU35094.1"/>
    </source>
</evidence>
<evidence type="ECO:0000256" key="1">
    <source>
        <dbReference type="SAM" id="Phobius"/>
    </source>
</evidence>
<comment type="caution">
    <text evidence="2">The sequence shown here is derived from an EMBL/GenBank/DDBJ whole genome shotgun (WGS) entry which is preliminary data.</text>
</comment>
<reference evidence="2" key="2">
    <citation type="journal article" date="2021" name="PeerJ">
        <title>Extensive microbial diversity within the chicken gut microbiome revealed by metagenomics and culture.</title>
        <authorList>
            <person name="Gilroy R."/>
            <person name="Ravi A."/>
            <person name="Getino M."/>
            <person name="Pursley I."/>
            <person name="Horton D.L."/>
            <person name="Alikhan N.F."/>
            <person name="Baker D."/>
            <person name="Gharbi K."/>
            <person name="Hall N."/>
            <person name="Watson M."/>
            <person name="Adriaenssens E.M."/>
            <person name="Foster-Nyarko E."/>
            <person name="Jarju S."/>
            <person name="Secka A."/>
            <person name="Antonio M."/>
            <person name="Oren A."/>
            <person name="Chaudhuri R.R."/>
            <person name="La Ragione R."/>
            <person name="Hildebrand F."/>
            <person name="Pallen M.J."/>
        </authorList>
    </citation>
    <scope>NUCLEOTIDE SEQUENCE</scope>
    <source>
        <strain evidence="2">ChiGjej1B1-19959</strain>
    </source>
</reference>
<organism evidence="2 3">
    <name type="scientific">Candidatus Fimenecus excrementigallinarum</name>
    <dbReference type="NCBI Taxonomy" id="2840816"/>
    <lineage>
        <taxon>Bacteria</taxon>
        <taxon>Bacillati</taxon>
        <taxon>Bacillota</taxon>
        <taxon>Clostridia</taxon>
        <taxon>Candidatus Fimenecus</taxon>
    </lineage>
</organism>